<proteinExistence type="predicted"/>
<sequence>MLVETIATLDDSGMTQPGPGLSWFTDRLEAKDLPCPW</sequence>
<gene>
    <name evidence="1" type="ORF">E9229_000427</name>
</gene>
<accession>A0A839QJM6</accession>
<reference evidence="1 2" key="1">
    <citation type="submission" date="2020-08" db="EMBL/GenBank/DDBJ databases">
        <title>Sequencing the genomes of 1000 actinobacteria strains.</title>
        <authorList>
            <person name="Klenk H.-P."/>
        </authorList>
    </citation>
    <scope>NUCLEOTIDE SEQUENCE [LARGE SCALE GENOMIC DNA]</scope>
    <source>
        <strain evidence="1 2">DSM 22826</strain>
    </source>
</reference>
<protein>
    <submittedName>
        <fullName evidence="1">Uncharacterized protein</fullName>
    </submittedName>
</protein>
<dbReference type="AlphaFoldDB" id="A0A839QJM6"/>
<evidence type="ECO:0000313" key="2">
    <source>
        <dbReference type="Proteomes" id="UP000523000"/>
    </source>
</evidence>
<comment type="caution">
    <text evidence="1">The sequence shown here is derived from an EMBL/GenBank/DDBJ whole genome shotgun (WGS) entry which is preliminary data.</text>
</comment>
<dbReference type="EMBL" id="JACHVS010000001">
    <property type="protein sequence ID" value="MBB2994236.1"/>
    <property type="molecule type" value="Genomic_DNA"/>
</dbReference>
<organism evidence="1 2">
    <name type="scientific">Paeniglutamicibacter cryotolerans</name>
    <dbReference type="NCBI Taxonomy" id="670079"/>
    <lineage>
        <taxon>Bacteria</taxon>
        <taxon>Bacillati</taxon>
        <taxon>Actinomycetota</taxon>
        <taxon>Actinomycetes</taxon>
        <taxon>Micrococcales</taxon>
        <taxon>Micrococcaceae</taxon>
        <taxon>Paeniglutamicibacter</taxon>
    </lineage>
</organism>
<keyword evidence="2" id="KW-1185">Reference proteome</keyword>
<name>A0A839QJM6_9MICC</name>
<dbReference type="Proteomes" id="UP000523000">
    <property type="component" value="Unassembled WGS sequence"/>
</dbReference>
<evidence type="ECO:0000313" key="1">
    <source>
        <dbReference type="EMBL" id="MBB2994236.1"/>
    </source>
</evidence>